<evidence type="ECO:0000256" key="5">
    <source>
        <dbReference type="ARBA" id="ARBA00022741"/>
    </source>
</evidence>
<evidence type="ECO:0000313" key="13">
    <source>
        <dbReference type="Proteomes" id="UP000057158"/>
    </source>
</evidence>
<dbReference type="InterPro" id="IPR004606">
    <property type="entry name" value="Mop_domain"/>
</dbReference>
<evidence type="ECO:0000256" key="6">
    <source>
        <dbReference type="ARBA" id="ARBA00022840"/>
    </source>
</evidence>
<proteinExistence type="predicted"/>
<dbReference type="InterPro" id="IPR011868">
    <property type="entry name" value="ModC_ABC_ATP-bd"/>
</dbReference>
<keyword evidence="5" id="KW-0547">Nucleotide-binding</keyword>
<evidence type="ECO:0000256" key="9">
    <source>
        <dbReference type="PROSITE-ProRule" id="PRU01213"/>
    </source>
</evidence>
<dbReference type="GO" id="GO:0015098">
    <property type="term" value="F:molybdate ion transmembrane transporter activity"/>
    <property type="evidence" value="ECO:0007669"/>
    <property type="project" value="InterPro"/>
</dbReference>
<dbReference type="InterPro" id="IPR005116">
    <property type="entry name" value="Transp-assoc_OB_typ1"/>
</dbReference>
<evidence type="ECO:0000256" key="1">
    <source>
        <dbReference type="ARBA" id="ARBA00022448"/>
    </source>
</evidence>
<dbReference type="RefSeq" id="WP_053551294.1">
    <property type="nucleotide sequence ID" value="NZ_CP010802.1"/>
</dbReference>
<dbReference type="InterPro" id="IPR003439">
    <property type="entry name" value="ABC_transporter-like_ATP-bd"/>
</dbReference>
<dbReference type="InterPro" id="IPR050334">
    <property type="entry name" value="Molybdenum_import_ModC"/>
</dbReference>
<dbReference type="InterPro" id="IPR017871">
    <property type="entry name" value="ABC_transporter-like_CS"/>
</dbReference>
<dbReference type="SUPFAM" id="SSF50331">
    <property type="entry name" value="MOP-like"/>
    <property type="match status" value="1"/>
</dbReference>
<dbReference type="PANTHER" id="PTHR43514">
    <property type="entry name" value="ABC TRANSPORTER I FAMILY MEMBER 10"/>
    <property type="match status" value="1"/>
</dbReference>
<feature type="domain" description="Mop" evidence="11">
    <location>
        <begin position="285"/>
        <end position="350"/>
    </location>
</feature>
<evidence type="ECO:0000256" key="2">
    <source>
        <dbReference type="ARBA" id="ARBA00022475"/>
    </source>
</evidence>
<keyword evidence="6 12" id="KW-0067">ATP-binding</keyword>
<dbReference type="PROSITE" id="PS51866">
    <property type="entry name" value="MOP"/>
    <property type="match status" value="1"/>
</dbReference>
<keyword evidence="1" id="KW-0813">Transport</keyword>
<evidence type="ECO:0000256" key="8">
    <source>
        <dbReference type="ARBA" id="ARBA00023136"/>
    </source>
</evidence>
<keyword evidence="7" id="KW-1278">Translocase</keyword>
<reference evidence="12 13" key="1">
    <citation type="submission" date="2015-07" db="EMBL/GenBank/DDBJ databases">
        <title>Isolation and Genomic Characterization of a Novel Halophilic Metal-Reducing Deltaproteobacterium from the Deep Subsurface.</title>
        <authorList>
            <person name="Badalamenti J.P."/>
            <person name="Summers Z.M."/>
            <person name="Gralnick J.A."/>
            <person name="Bond D.R."/>
        </authorList>
    </citation>
    <scope>NUCLEOTIDE SEQUENCE [LARGE SCALE GENOMIC DNA]</scope>
    <source>
        <strain evidence="12 13">WTL</strain>
    </source>
</reference>
<sequence>MRLDISLRKKLGDFTFDAAFATETDRVGIFGRSGSGKSTLAHMIAGLIPPDGGHIELDGEVLYSSERRISLLPERRRIAVVFQNAHLFPHMDVERNLLYGYRRTPPALRKVDPAALIAVLDLGALLGRRIQALSGGERQRVALGRALLASPRLLVMDEPLSALDEALKYQIIPYLTAISEEFRVPSLLISHSLNEMRLMSEEVVVLHRGEVTGQMTPEELARQRMGWTRAGYINLLRLSPPQAVDDLYGYAFGDCRLLMWAGRRGETTFELSSKDIMLFKGHPEAISARNLLHCTVVSVSAMENRVAVELDCGGQTLIATVVARAAEEMGIGPGTKIYAVIKASAFRPLF</sequence>
<keyword evidence="3 9" id="KW-0500">Molybdenum</keyword>
<dbReference type="AlphaFoldDB" id="A0A0M3QG29"/>
<protein>
    <submittedName>
        <fullName evidence="12">Molybdenum ABC transporter, ATP-binding protein</fullName>
    </submittedName>
</protein>
<evidence type="ECO:0000259" key="10">
    <source>
        <dbReference type="PROSITE" id="PS50893"/>
    </source>
</evidence>
<dbReference type="OrthoDB" id="9809450at2"/>
<accession>A0A0M3QG29</accession>
<dbReference type="NCBIfam" id="TIGR02142">
    <property type="entry name" value="modC_ABC"/>
    <property type="match status" value="1"/>
</dbReference>
<organism evidence="12 13">
    <name type="scientific">Desulfuromonas soudanensis</name>
    <dbReference type="NCBI Taxonomy" id="1603606"/>
    <lineage>
        <taxon>Bacteria</taxon>
        <taxon>Pseudomonadati</taxon>
        <taxon>Thermodesulfobacteriota</taxon>
        <taxon>Desulfuromonadia</taxon>
        <taxon>Desulfuromonadales</taxon>
        <taxon>Desulfuromonadaceae</taxon>
        <taxon>Desulfuromonas</taxon>
    </lineage>
</organism>
<keyword evidence="2" id="KW-1003">Cell membrane</keyword>
<evidence type="ECO:0000256" key="4">
    <source>
        <dbReference type="ARBA" id="ARBA00022519"/>
    </source>
</evidence>
<dbReference type="STRING" id="1603606.DSOUD_2516"/>
<dbReference type="GO" id="GO:0016020">
    <property type="term" value="C:membrane"/>
    <property type="evidence" value="ECO:0007669"/>
    <property type="project" value="InterPro"/>
</dbReference>
<dbReference type="Pfam" id="PF03459">
    <property type="entry name" value="TOBE"/>
    <property type="match status" value="1"/>
</dbReference>
<evidence type="ECO:0000256" key="7">
    <source>
        <dbReference type="ARBA" id="ARBA00022967"/>
    </source>
</evidence>
<evidence type="ECO:0000259" key="11">
    <source>
        <dbReference type="PROSITE" id="PS51866"/>
    </source>
</evidence>
<dbReference type="GO" id="GO:0005524">
    <property type="term" value="F:ATP binding"/>
    <property type="evidence" value="ECO:0007669"/>
    <property type="project" value="UniProtKB-KW"/>
</dbReference>
<dbReference type="Pfam" id="PF00005">
    <property type="entry name" value="ABC_tran"/>
    <property type="match status" value="1"/>
</dbReference>
<keyword evidence="4" id="KW-0997">Cell inner membrane</keyword>
<dbReference type="SMART" id="SM00382">
    <property type="entry name" value="AAA"/>
    <property type="match status" value="1"/>
</dbReference>
<dbReference type="KEGG" id="des:DSOUD_2516"/>
<dbReference type="PROSITE" id="PS50893">
    <property type="entry name" value="ABC_TRANSPORTER_2"/>
    <property type="match status" value="1"/>
</dbReference>
<gene>
    <name evidence="12" type="primary">modC</name>
    <name evidence="12" type="ORF">DSOUD_2516</name>
</gene>
<dbReference type="EMBL" id="CP010802">
    <property type="protein sequence ID" value="ALC17269.1"/>
    <property type="molecule type" value="Genomic_DNA"/>
</dbReference>
<dbReference type="GO" id="GO:0016887">
    <property type="term" value="F:ATP hydrolysis activity"/>
    <property type="evidence" value="ECO:0007669"/>
    <property type="project" value="InterPro"/>
</dbReference>
<dbReference type="GO" id="GO:0140359">
    <property type="term" value="F:ABC-type transporter activity"/>
    <property type="evidence" value="ECO:0007669"/>
    <property type="project" value="InterPro"/>
</dbReference>
<feature type="domain" description="ABC transporter" evidence="10">
    <location>
        <begin position="1"/>
        <end position="233"/>
    </location>
</feature>
<dbReference type="Proteomes" id="UP000057158">
    <property type="component" value="Chromosome"/>
</dbReference>
<dbReference type="InterPro" id="IPR027417">
    <property type="entry name" value="P-loop_NTPase"/>
</dbReference>
<keyword evidence="13" id="KW-1185">Reference proteome</keyword>
<name>A0A0M3QG29_9BACT</name>
<dbReference type="PROSITE" id="PS00211">
    <property type="entry name" value="ABC_TRANSPORTER_1"/>
    <property type="match status" value="1"/>
</dbReference>
<evidence type="ECO:0000256" key="3">
    <source>
        <dbReference type="ARBA" id="ARBA00022505"/>
    </source>
</evidence>
<dbReference type="SUPFAM" id="SSF52540">
    <property type="entry name" value="P-loop containing nucleoside triphosphate hydrolases"/>
    <property type="match status" value="1"/>
</dbReference>
<dbReference type="InterPro" id="IPR008995">
    <property type="entry name" value="Mo/tungstate-bd_C_term_dom"/>
</dbReference>
<dbReference type="PANTHER" id="PTHR43514:SF4">
    <property type="entry name" value="ABC TRANSPORTER I FAMILY MEMBER 10"/>
    <property type="match status" value="1"/>
</dbReference>
<evidence type="ECO:0000313" key="12">
    <source>
        <dbReference type="EMBL" id="ALC17269.1"/>
    </source>
</evidence>
<dbReference type="Gene3D" id="3.40.50.300">
    <property type="entry name" value="P-loop containing nucleotide triphosphate hydrolases"/>
    <property type="match status" value="1"/>
</dbReference>
<keyword evidence="8" id="KW-0472">Membrane</keyword>
<dbReference type="PATRIC" id="fig|1603606.3.peg.2723"/>
<dbReference type="Gene3D" id="2.40.50.100">
    <property type="match status" value="1"/>
</dbReference>
<dbReference type="InterPro" id="IPR003593">
    <property type="entry name" value="AAA+_ATPase"/>
</dbReference>